<dbReference type="InterPro" id="IPR027385">
    <property type="entry name" value="Beta-barrel_OMP"/>
</dbReference>
<feature type="signal peptide" evidence="2">
    <location>
        <begin position="1"/>
        <end position="20"/>
    </location>
</feature>
<dbReference type="EMBL" id="LOMK01000001">
    <property type="protein sequence ID" value="KYN25164.1"/>
    <property type="molecule type" value="Genomic_DNA"/>
</dbReference>
<dbReference type="RefSeq" id="WP_065819119.1">
    <property type="nucleotide sequence ID" value="NZ_MPKQ01000004.1"/>
</dbReference>
<evidence type="ECO:0000256" key="1">
    <source>
        <dbReference type="ARBA" id="ARBA00022729"/>
    </source>
</evidence>
<keyword evidence="1 2" id="KW-0732">Signal</keyword>
<dbReference type="InterPro" id="IPR011250">
    <property type="entry name" value="OMP/PagP_B-barrel"/>
</dbReference>
<evidence type="ECO:0000313" key="5">
    <source>
        <dbReference type="Proteomes" id="UP000075349"/>
    </source>
</evidence>
<dbReference type="SUPFAM" id="SSF56925">
    <property type="entry name" value="OMPA-like"/>
    <property type="match status" value="1"/>
</dbReference>
<protein>
    <recommendedName>
        <fullName evidence="3">Outer membrane protein beta-barrel domain-containing protein</fullName>
    </recommendedName>
</protein>
<evidence type="ECO:0000313" key="4">
    <source>
        <dbReference type="EMBL" id="KYN25164.1"/>
    </source>
</evidence>
<feature type="chain" id="PRO_5007582730" description="Outer membrane protein beta-barrel domain-containing protein" evidence="2">
    <location>
        <begin position="21"/>
        <end position="210"/>
    </location>
</feature>
<feature type="domain" description="Outer membrane protein beta-barrel" evidence="3">
    <location>
        <begin position="10"/>
        <end position="210"/>
    </location>
</feature>
<evidence type="ECO:0000259" key="3">
    <source>
        <dbReference type="Pfam" id="PF13505"/>
    </source>
</evidence>
<dbReference type="Proteomes" id="UP000075349">
    <property type="component" value="Unassembled WGS sequence"/>
</dbReference>
<evidence type="ECO:0000256" key="2">
    <source>
        <dbReference type="SAM" id="SignalP"/>
    </source>
</evidence>
<gene>
    <name evidence="4" type="ORF">AUQ44_05385</name>
</gene>
<comment type="caution">
    <text evidence="4">The sequence shown here is derived from an EMBL/GenBank/DDBJ whole genome shotgun (WGS) entry which is preliminary data.</text>
</comment>
<accession>A0A151JH87</accession>
<name>A0A151JH87_9VIBR</name>
<dbReference type="Pfam" id="PF13505">
    <property type="entry name" value="OMP_b-brl"/>
    <property type="match status" value="1"/>
</dbReference>
<dbReference type="Gene3D" id="2.40.160.20">
    <property type="match status" value="1"/>
</dbReference>
<organism evidence="4 5">
    <name type="scientific">Vibrio cidicii</name>
    <dbReference type="NCBI Taxonomy" id="1763883"/>
    <lineage>
        <taxon>Bacteria</taxon>
        <taxon>Pseudomonadati</taxon>
        <taxon>Pseudomonadota</taxon>
        <taxon>Gammaproteobacteria</taxon>
        <taxon>Vibrionales</taxon>
        <taxon>Vibrionaceae</taxon>
        <taxon>Vibrio</taxon>
    </lineage>
</organism>
<proteinExistence type="predicted"/>
<dbReference type="AlphaFoldDB" id="A0A151JH87"/>
<sequence>MKKILPILALAMGAAFTAGAEEIEQTHVGPKQGWYVGLEGLKTEVSINDANAKSYDLDAGAAFSIGFDKKITDNFVTGIEFEYVNYGSKNLGSALATTTNGGIVSADVEGSFSGYGLNIRPKYYFSNTKFYLGALLGYSATKFEVELTKSNYNSAKLESESGNGFTYGIEAGYEFDSGWMIQGGYRALGTEFYDTNVDLTALYIGGRYKF</sequence>
<reference evidence="5" key="1">
    <citation type="submission" date="2015-12" db="EMBL/GenBank/DDBJ databases">
        <authorList>
            <person name="Tarr C.L."/>
            <person name="Gladney L.M."/>
        </authorList>
    </citation>
    <scope>NUCLEOTIDE SEQUENCE [LARGE SCALE GENOMIC DNA]</scope>
    <source>
        <strain evidence="5">2756-81</strain>
    </source>
</reference>